<dbReference type="Gene3D" id="1.20.120.520">
    <property type="entry name" value="nmb1532 protein domain like"/>
    <property type="match status" value="1"/>
</dbReference>
<dbReference type="RefSeq" id="WP_194451240.1">
    <property type="nucleotide sequence ID" value="NZ_CP063849.1"/>
</dbReference>
<dbReference type="KEGG" id="pfer:IRI77_06390"/>
<organism evidence="2 3">
    <name type="scientific">Paludibaculum fermentans</name>
    <dbReference type="NCBI Taxonomy" id="1473598"/>
    <lineage>
        <taxon>Bacteria</taxon>
        <taxon>Pseudomonadati</taxon>
        <taxon>Acidobacteriota</taxon>
        <taxon>Terriglobia</taxon>
        <taxon>Bryobacterales</taxon>
        <taxon>Bryobacteraceae</taxon>
        <taxon>Paludibaculum</taxon>
    </lineage>
</organism>
<evidence type="ECO:0000313" key="2">
    <source>
        <dbReference type="EMBL" id="QOY89578.1"/>
    </source>
</evidence>
<dbReference type="Proteomes" id="UP000593892">
    <property type="component" value="Chromosome"/>
</dbReference>
<name>A0A7S7NTR3_PALFE</name>
<keyword evidence="3" id="KW-1185">Reference proteome</keyword>
<evidence type="ECO:0000313" key="3">
    <source>
        <dbReference type="Proteomes" id="UP000593892"/>
    </source>
</evidence>
<dbReference type="InterPro" id="IPR012312">
    <property type="entry name" value="Hemerythrin-like"/>
</dbReference>
<reference evidence="2 3" key="1">
    <citation type="submission" date="2020-10" db="EMBL/GenBank/DDBJ databases">
        <title>Complete genome sequence of Paludibaculum fermentans P105T, a facultatively anaerobic acidobacterium capable of dissimilatory Fe(III) reduction.</title>
        <authorList>
            <person name="Dedysh S.N."/>
            <person name="Beletsky A.V."/>
            <person name="Kulichevskaya I.S."/>
            <person name="Mardanov A.V."/>
            <person name="Ravin N.V."/>
        </authorList>
    </citation>
    <scope>NUCLEOTIDE SEQUENCE [LARGE SCALE GENOMIC DNA]</scope>
    <source>
        <strain evidence="2 3">P105</strain>
    </source>
</reference>
<feature type="domain" description="Hemerythrin-like" evidence="1">
    <location>
        <begin position="12"/>
        <end position="131"/>
    </location>
</feature>
<accession>A0A7S7NTR3</accession>
<sequence length="156" mass="17890">MSALVQNLHLDLIELLLGEHAAILALFRSLEQRLPEMGLREMQGAGYSVEALLMAHAIEEDALLFHSLPEKRDSVKRTLDAMFGEHNEQRRLMEELRSAKTTQAVRKLLSQVMELTREHFAVEERVLFELARKVLGKRKLEELGSEFARRRGLSTV</sequence>
<dbReference type="Pfam" id="PF01814">
    <property type="entry name" value="Hemerythrin"/>
    <property type="match status" value="1"/>
</dbReference>
<gene>
    <name evidence="2" type="ORF">IRI77_06390</name>
</gene>
<proteinExistence type="predicted"/>
<evidence type="ECO:0000259" key="1">
    <source>
        <dbReference type="Pfam" id="PF01814"/>
    </source>
</evidence>
<protein>
    <submittedName>
        <fullName evidence="2">Hemerythrin domain-containing protein</fullName>
    </submittedName>
</protein>
<dbReference type="AlphaFoldDB" id="A0A7S7NTR3"/>
<dbReference type="EMBL" id="CP063849">
    <property type="protein sequence ID" value="QOY89578.1"/>
    <property type="molecule type" value="Genomic_DNA"/>
</dbReference>